<dbReference type="InterPro" id="IPR013563">
    <property type="entry name" value="Oligopep_ABC_C"/>
</dbReference>
<reference evidence="6 7" key="1">
    <citation type="submission" date="2020-07" db="EMBL/GenBank/DDBJ databases">
        <title>Sequencing the genomes of 1000 actinobacteria strains.</title>
        <authorList>
            <person name="Klenk H.-P."/>
        </authorList>
    </citation>
    <scope>NUCLEOTIDE SEQUENCE [LARGE SCALE GENOMIC DNA]</scope>
    <source>
        <strain evidence="6 7">DSM 22185</strain>
    </source>
</reference>
<dbReference type="CDD" id="cd03257">
    <property type="entry name" value="ABC_NikE_OppD_transporters"/>
    <property type="match status" value="1"/>
</dbReference>
<dbReference type="Proteomes" id="UP000552045">
    <property type="component" value="Unassembled WGS sequence"/>
</dbReference>
<dbReference type="Pfam" id="PF08352">
    <property type="entry name" value="oligo_HPY"/>
    <property type="match status" value="1"/>
</dbReference>
<dbReference type="InterPro" id="IPR003439">
    <property type="entry name" value="ABC_transporter-like_ATP-bd"/>
</dbReference>
<sequence length="279" mass="30451">MQGSSANEAPAVLKIEHLTKVFRSRGTEKKQSAVHALQDVSLQIGERRTYGLVGETGSGKSTLARCVMGLVRGYEGSIQLDGQVLDPVRPRSDRKLRRHLQMVFQDAGGSLDSRYSVRSLVREPLDIHRVGSSAARDHRAGEALELVGLGSEFLERKPHQLSGGQRQRVAIARALIMKPRVLVLDEPVSALDVSIQAQVINLLVDLQRELGLSYLFITHDLGIAEYFCDDIGVLLHGELVEAGPAEAVLRSPTHAYTRLLVDAAPRIGGATKEAEQDGR</sequence>
<evidence type="ECO:0000313" key="7">
    <source>
        <dbReference type="Proteomes" id="UP000552045"/>
    </source>
</evidence>
<dbReference type="RefSeq" id="WP_179431474.1">
    <property type="nucleotide sequence ID" value="NZ_BAABLC010000007.1"/>
</dbReference>
<evidence type="ECO:0000259" key="5">
    <source>
        <dbReference type="PROSITE" id="PS50893"/>
    </source>
</evidence>
<dbReference type="Gene3D" id="3.40.50.300">
    <property type="entry name" value="P-loop containing nucleotide triphosphate hydrolases"/>
    <property type="match status" value="1"/>
</dbReference>
<protein>
    <submittedName>
        <fullName evidence="6">ABC-type glutathione transport system ATPase component</fullName>
    </submittedName>
</protein>
<evidence type="ECO:0000256" key="1">
    <source>
        <dbReference type="ARBA" id="ARBA00005417"/>
    </source>
</evidence>
<keyword evidence="3" id="KW-0547">Nucleotide-binding</keyword>
<dbReference type="EMBL" id="JACCBH010000001">
    <property type="protein sequence ID" value="NYD53709.1"/>
    <property type="molecule type" value="Genomic_DNA"/>
</dbReference>
<comment type="caution">
    <text evidence="6">The sequence shown here is derived from an EMBL/GenBank/DDBJ whole genome shotgun (WGS) entry which is preliminary data.</text>
</comment>
<comment type="similarity">
    <text evidence="1">Belongs to the ABC transporter superfamily.</text>
</comment>
<keyword evidence="4" id="KW-0067">ATP-binding</keyword>
<dbReference type="SMART" id="SM00382">
    <property type="entry name" value="AAA"/>
    <property type="match status" value="1"/>
</dbReference>
<dbReference type="GO" id="GO:0016887">
    <property type="term" value="F:ATP hydrolysis activity"/>
    <property type="evidence" value="ECO:0007669"/>
    <property type="project" value="InterPro"/>
</dbReference>
<dbReference type="SUPFAM" id="SSF52540">
    <property type="entry name" value="P-loop containing nucleoside triphosphate hydrolases"/>
    <property type="match status" value="1"/>
</dbReference>
<dbReference type="GO" id="GO:0005524">
    <property type="term" value="F:ATP binding"/>
    <property type="evidence" value="ECO:0007669"/>
    <property type="project" value="UniProtKB-KW"/>
</dbReference>
<dbReference type="Pfam" id="PF00005">
    <property type="entry name" value="ABC_tran"/>
    <property type="match status" value="1"/>
</dbReference>
<dbReference type="AlphaFoldDB" id="A0A7Y9JNH2"/>
<dbReference type="InterPro" id="IPR017871">
    <property type="entry name" value="ABC_transporter-like_CS"/>
</dbReference>
<feature type="domain" description="ABC transporter" evidence="5">
    <location>
        <begin position="13"/>
        <end position="261"/>
    </location>
</feature>
<dbReference type="GO" id="GO:0055085">
    <property type="term" value="P:transmembrane transport"/>
    <property type="evidence" value="ECO:0007669"/>
    <property type="project" value="UniProtKB-ARBA"/>
</dbReference>
<dbReference type="InterPro" id="IPR003593">
    <property type="entry name" value="AAA+_ATPase"/>
</dbReference>
<dbReference type="PANTHER" id="PTHR43776">
    <property type="entry name" value="TRANSPORT ATP-BINDING PROTEIN"/>
    <property type="match status" value="1"/>
</dbReference>
<dbReference type="PANTHER" id="PTHR43776:SF7">
    <property type="entry name" value="D,D-DIPEPTIDE TRANSPORT ATP-BINDING PROTEIN DDPF-RELATED"/>
    <property type="match status" value="1"/>
</dbReference>
<accession>A0A7Y9JNH2</accession>
<evidence type="ECO:0000313" key="6">
    <source>
        <dbReference type="EMBL" id="NYD53709.1"/>
    </source>
</evidence>
<proteinExistence type="inferred from homology"/>
<dbReference type="InterPro" id="IPR027417">
    <property type="entry name" value="P-loop_NTPase"/>
</dbReference>
<evidence type="ECO:0000256" key="3">
    <source>
        <dbReference type="ARBA" id="ARBA00022741"/>
    </source>
</evidence>
<dbReference type="PROSITE" id="PS50893">
    <property type="entry name" value="ABC_TRANSPORTER_2"/>
    <property type="match status" value="1"/>
</dbReference>
<dbReference type="PROSITE" id="PS00211">
    <property type="entry name" value="ABC_TRANSPORTER_1"/>
    <property type="match status" value="1"/>
</dbReference>
<gene>
    <name evidence="6" type="ORF">BKA02_000764</name>
</gene>
<dbReference type="InterPro" id="IPR050319">
    <property type="entry name" value="ABC_transp_ATP-bind"/>
</dbReference>
<name>A0A7Y9JNH2_9MICO</name>
<dbReference type="GO" id="GO:0015833">
    <property type="term" value="P:peptide transport"/>
    <property type="evidence" value="ECO:0007669"/>
    <property type="project" value="InterPro"/>
</dbReference>
<organism evidence="6 7">
    <name type="scientific">Microbacterium pseudoresistens</name>
    <dbReference type="NCBI Taxonomy" id="640634"/>
    <lineage>
        <taxon>Bacteria</taxon>
        <taxon>Bacillati</taxon>
        <taxon>Actinomycetota</taxon>
        <taxon>Actinomycetes</taxon>
        <taxon>Micrococcales</taxon>
        <taxon>Microbacteriaceae</taxon>
        <taxon>Microbacterium</taxon>
    </lineage>
</organism>
<keyword evidence="2" id="KW-0813">Transport</keyword>
<keyword evidence="7" id="KW-1185">Reference proteome</keyword>
<evidence type="ECO:0000256" key="2">
    <source>
        <dbReference type="ARBA" id="ARBA00022448"/>
    </source>
</evidence>
<evidence type="ECO:0000256" key="4">
    <source>
        <dbReference type="ARBA" id="ARBA00022840"/>
    </source>
</evidence>